<dbReference type="PANTHER" id="PTHR22812">
    <property type="entry name" value="CHROMOBOX PROTEIN"/>
    <property type="match status" value="1"/>
</dbReference>
<feature type="region of interest" description="Disordered" evidence="3">
    <location>
        <begin position="1"/>
        <end position="43"/>
    </location>
</feature>
<name>A0AAW0E5V5_9AGAR</name>
<sequence>MVRSVVSDSEEMEVTTSSKKNDKGRAKPAEEVESEGGEGDEEEYEIEAILNAKKGRFKANEWAYFVKWKGYDNPSDNSWVSESDAENARELIDRYWAKENAKKAPRKSESASVKRGRPRKSSVAESPEPSPAPKKRGRKSKADEADMSEEESKSEPASKKAKKGALSRLTQSTESGDEMDVDEGKIADARAMKKYMNLGSWENMVRTIDTVERPLNSGKDLTVYFRLTDEFGGERVKLVSSTCNAKFPQKMLAFYERHLKWKETEIEDD</sequence>
<feature type="domain" description="Chromo" evidence="4">
    <location>
        <begin position="44"/>
        <end position="107"/>
    </location>
</feature>
<evidence type="ECO:0000256" key="1">
    <source>
        <dbReference type="ARBA" id="ARBA00004123"/>
    </source>
</evidence>
<reference evidence="5 6" key="1">
    <citation type="submission" date="2024-01" db="EMBL/GenBank/DDBJ databases">
        <title>A draft genome for a cacao thread blight-causing isolate of Paramarasmius palmivorus.</title>
        <authorList>
            <person name="Baruah I.K."/>
            <person name="Bukari Y."/>
            <person name="Amoako-Attah I."/>
            <person name="Meinhardt L.W."/>
            <person name="Bailey B.A."/>
            <person name="Cohen S.P."/>
        </authorList>
    </citation>
    <scope>NUCLEOTIDE SEQUENCE [LARGE SCALE GENOMIC DNA]</scope>
    <source>
        <strain evidence="5 6">GH-12</strain>
    </source>
</reference>
<evidence type="ECO:0000256" key="3">
    <source>
        <dbReference type="SAM" id="MobiDB-lite"/>
    </source>
</evidence>
<dbReference type="AlphaFoldDB" id="A0AAW0E5V5"/>
<feature type="region of interest" description="Disordered" evidence="3">
    <location>
        <begin position="96"/>
        <end position="182"/>
    </location>
</feature>
<dbReference type="PROSITE" id="PS50013">
    <property type="entry name" value="CHROMO_2"/>
    <property type="match status" value="1"/>
</dbReference>
<evidence type="ECO:0000313" key="6">
    <source>
        <dbReference type="Proteomes" id="UP001383192"/>
    </source>
</evidence>
<dbReference type="Proteomes" id="UP001383192">
    <property type="component" value="Unassembled WGS sequence"/>
</dbReference>
<comment type="caution">
    <text evidence="5">The sequence shown here is derived from an EMBL/GenBank/DDBJ whole genome shotgun (WGS) entry which is preliminary data.</text>
</comment>
<dbReference type="Gene3D" id="2.40.50.40">
    <property type="match status" value="2"/>
</dbReference>
<dbReference type="InterPro" id="IPR023780">
    <property type="entry name" value="Chromo_domain"/>
</dbReference>
<dbReference type="InterPro" id="IPR051219">
    <property type="entry name" value="Heterochromatin_chromo-domain"/>
</dbReference>
<evidence type="ECO:0000256" key="2">
    <source>
        <dbReference type="ARBA" id="ARBA00023242"/>
    </source>
</evidence>
<dbReference type="InterPro" id="IPR016197">
    <property type="entry name" value="Chromo-like_dom_sf"/>
</dbReference>
<dbReference type="InterPro" id="IPR008251">
    <property type="entry name" value="Chromo_shadow_dom"/>
</dbReference>
<dbReference type="Pfam" id="PF00385">
    <property type="entry name" value="Chromo"/>
    <property type="match status" value="1"/>
</dbReference>
<dbReference type="SMART" id="SM00300">
    <property type="entry name" value="ChSh"/>
    <property type="match status" value="1"/>
</dbReference>
<feature type="compositionally biased region" description="Basic and acidic residues" evidence="3">
    <location>
        <begin position="19"/>
        <end position="30"/>
    </location>
</feature>
<keyword evidence="2" id="KW-0539">Nucleus</keyword>
<dbReference type="GO" id="GO:0006338">
    <property type="term" value="P:chromatin remodeling"/>
    <property type="evidence" value="ECO:0007669"/>
    <property type="project" value="UniProtKB-ARBA"/>
</dbReference>
<accession>A0AAW0E5V5</accession>
<proteinExistence type="predicted"/>
<evidence type="ECO:0000313" key="5">
    <source>
        <dbReference type="EMBL" id="KAK7060796.1"/>
    </source>
</evidence>
<feature type="compositionally biased region" description="Acidic residues" evidence="3">
    <location>
        <begin position="31"/>
        <end position="43"/>
    </location>
</feature>
<feature type="compositionally biased region" description="Basic and acidic residues" evidence="3">
    <location>
        <begin position="140"/>
        <end position="158"/>
    </location>
</feature>
<gene>
    <name evidence="5" type="ORF">VNI00_000529</name>
</gene>
<dbReference type="InterPro" id="IPR000953">
    <property type="entry name" value="Chromo/chromo_shadow_dom"/>
</dbReference>
<dbReference type="SMART" id="SM00298">
    <property type="entry name" value="CHROMO"/>
    <property type="match status" value="1"/>
</dbReference>
<dbReference type="GO" id="GO:0005634">
    <property type="term" value="C:nucleus"/>
    <property type="evidence" value="ECO:0007669"/>
    <property type="project" value="UniProtKB-SubCell"/>
</dbReference>
<dbReference type="EMBL" id="JAYKXP010000002">
    <property type="protein sequence ID" value="KAK7060796.1"/>
    <property type="molecule type" value="Genomic_DNA"/>
</dbReference>
<keyword evidence="6" id="KW-1185">Reference proteome</keyword>
<feature type="compositionally biased region" description="Basic and acidic residues" evidence="3">
    <location>
        <begin position="96"/>
        <end position="109"/>
    </location>
</feature>
<dbReference type="SUPFAM" id="SSF54160">
    <property type="entry name" value="Chromo domain-like"/>
    <property type="match status" value="2"/>
</dbReference>
<comment type="subcellular location">
    <subcellularLocation>
        <location evidence="1">Nucleus</location>
    </subcellularLocation>
</comment>
<evidence type="ECO:0000259" key="4">
    <source>
        <dbReference type="PROSITE" id="PS50013"/>
    </source>
</evidence>
<organism evidence="5 6">
    <name type="scientific">Paramarasmius palmivorus</name>
    <dbReference type="NCBI Taxonomy" id="297713"/>
    <lineage>
        <taxon>Eukaryota</taxon>
        <taxon>Fungi</taxon>
        <taxon>Dikarya</taxon>
        <taxon>Basidiomycota</taxon>
        <taxon>Agaricomycotina</taxon>
        <taxon>Agaricomycetes</taxon>
        <taxon>Agaricomycetidae</taxon>
        <taxon>Agaricales</taxon>
        <taxon>Marasmiineae</taxon>
        <taxon>Marasmiaceae</taxon>
        <taxon>Paramarasmius</taxon>
    </lineage>
</organism>
<dbReference type="Pfam" id="PF01393">
    <property type="entry name" value="Chromo_shadow"/>
    <property type="match status" value="1"/>
</dbReference>
<protein>
    <recommendedName>
        <fullName evidence="4">Chromo domain-containing protein</fullName>
    </recommendedName>
</protein>